<protein>
    <submittedName>
        <fullName evidence="1">Uncharacterized protein</fullName>
    </submittedName>
</protein>
<accession>A0A8A4TW03</accession>
<evidence type="ECO:0000313" key="2">
    <source>
        <dbReference type="Proteomes" id="UP000663929"/>
    </source>
</evidence>
<dbReference type="Proteomes" id="UP000663929">
    <property type="component" value="Chromosome"/>
</dbReference>
<evidence type="ECO:0000313" key="1">
    <source>
        <dbReference type="EMBL" id="QTD53663.1"/>
    </source>
</evidence>
<keyword evidence="2" id="KW-1185">Reference proteome</keyword>
<gene>
    <name evidence="1" type="ORF">J3U87_14510</name>
</gene>
<proteinExistence type="predicted"/>
<dbReference type="KEGG" id="scor:J3U87_14510"/>
<name>A0A8A4TW03_SULCO</name>
<dbReference type="AlphaFoldDB" id="A0A8A4TW03"/>
<organism evidence="1 2">
    <name type="scientific">Sulfidibacter corallicola</name>
    <dbReference type="NCBI Taxonomy" id="2818388"/>
    <lineage>
        <taxon>Bacteria</taxon>
        <taxon>Pseudomonadati</taxon>
        <taxon>Acidobacteriota</taxon>
        <taxon>Holophagae</taxon>
        <taxon>Acanthopleuribacterales</taxon>
        <taxon>Acanthopleuribacteraceae</taxon>
        <taxon>Sulfidibacter</taxon>
    </lineage>
</organism>
<sequence length="151" mass="17346">MKYWFLVFMAVGLNSFGQTEFVAKVRTIAEEHSDIKTMVVVYNARNNRSPQIQSSVGDIQILEVGIKSVSDVSRSIVNNTLKKNEVQALLLLDDEGKLVTNKRTISYLMKQAPKYRILVFSDSREERDAKVHGRVVREGEKWRMEQEQAPE</sequence>
<dbReference type="RefSeq" id="WP_237383766.1">
    <property type="nucleotide sequence ID" value="NZ_CP071793.1"/>
</dbReference>
<reference evidence="1" key="1">
    <citation type="submission" date="2021-03" db="EMBL/GenBank/DDBJ databases">
        <title>Acanthopleuribacteraceae sp. M133.</title>
        <authorList>
            <person name="Wang G."/>
        </authorList>
    </citation>
    <scope>NUCLEOTIDE SEQUENCE</scope>
    <source>
        <strain evidence="1">M133</strain>
    </source>
</reference>
<dbReference type="EMBL" id="CP071793">
    <property type="protein sequence ID" value="QTD53663.1"/>
    <property type="molecule type" value="Genomic_DNA"/>
</dbReference>